<feature type="transmembrane region" description="Helical" evidence="8">
    <location>
        <begin position="267"/>
        <end position="292"/>
    </location>
</feature>
<keyword evidence="2" id="KW-0813">Transport</keyword>
<dbReference type="Gene3D" id="1.20.1250.20">
    <property type="entry name" value="MFS general substrate transporter like domains"/>
    <property type="match status" value="2"/>
</dbReference>
<reference evidence="10 11" key="1">
    <citation type="submission" date="2019-09" db="EMBL/GenBank/DDBJ databases">
        <title>Arthrobacter zafarii sp. nov., a moderately thermotolerant and halotolerant actinobacterium isolated from Cholistan desert soil of Pakistan.</title>
        <authorList>
            <person name="Amin A."/>
            <person name="Ahmed I."/>
            <person name="Khalid N."/>
            <person name="Schumann P."/>
            <person name="Busse H.J."/>
            <person name="Khan I.U."/>
            <person name="Li S."/>
            <person name="Li W.J."/>
        </authorList>
    </citation>
    <scope>NUCLEOTIDE SEQUENCE [LARGE SCALE GENOMIC DNA]</scope>
    <source>
        <strain evidence="10 11">NCCP-1664</strain>
    </source>
</reference>
<feature type="transmembrane region" description="Helical" evidence="8">
    <location>
        <begin position="77"/>
        <end position="100"/>
    </location>
</feature>
<evidence type="ECO:0000259" key="9">
    <source>
        <dbReference type="PROSITE" id="PS50850"/>
    </source>
</evidence>
<dbReference type="GO" id="GO:0022857">
    <property type="term" value="F:transmembrane transporter activity"/>
    <property type="evidence" value="ECO:0007669"/>
    <property type="project" value="InterPro"/>
</dbReference>
<evidence type="ECO:0000256" key="8">
    <source>
        <dbReference type="SAM" id="Phobius"/>
    </source>
</evidence>
<keyword evidence="4 8" id="KW-0812">Transmembrane</keyword>
<feature type="transmembrane region" description="Helical" evidence="8">
    <location>
        <begin position="398"/>
        <end position="420"/>
    </location>
</feature>
<feature type="region of interest" description="Disordered" evidence="7">
    <location>
        <begin position="454"/>
        <end position="488"/>
    </location>
</feature>
<dbReference type="SUPFAM" id="SSF103473">
    <property type="entry name" value="MFS general substrate transporter"/>
    <property type="match status" value="1"/>
</dbReference>
<dbReference type="PROSITE" id="PS00217">
    <property type="entry name" value="SUGAR_TRANSPORT_2"/>
    <property type="match status" value="1"/>
</dbReference>
<evidence type="ECO:0000256" key="3">
    <source>
        <dbReference type="ARBA" id="ARBA00022475"/>
    </source>
</evidence>
<feature type="compositionally biased region" description="Low complexity" evidence="7">
    <location>
        <begin position="463"/>
        <end position="474"/>
    </location>
</feature>
<feature type="transmembrane region" description="Helical" evidence="8">
    <location>
        <begin position="304"/>
        <end position="321"/>
    </location>
</feature>
<evidence type="ECO:0000256" key="4">
    <source>
        <dbReference type="ARBA" id="ARBA00022692"/>
    </source>
</evidence>
<dbReference type="AlphaFoldDB" id="A0A5A7NUM3"/>
<dbReference type="CDD" id="cd17369">
    <property type="entry name" value="MFS_ShiA_like"/>
    <property type="match status" value="1"/>
</dbReference>
<dbReference type="OrthoDB" id="8953821at2"/>
<keyword evidence="6 8" id="KW-0472">Membrane</keyword>
<keyword evidence="11" id="KW-1185">Reference proteome</keyword>
<dbReference type="PANTHER" id="PTHR43045">
    <property type="entry name" value="SHIKIMATE TRANSPORTER"/>
    <property type="match status" value="1"/>
</dbReference>
<feature type="transmembrane region" description="Helical" evidence="8">
    <location>
        <begin position="211"/>
        <end position="230"/>
    </location>
</feature>
<feature type="transmembrane region" description="Helical" evidence="8">
    <location>
        <begin position="112"/>
        <end position="130"/>
    </location>
</feature>
<feature type="domain" description="Major facilitator superfamily (MFS) profile" evidence="9">
    <location>
        <begin position="39"/>
        <end position="448"/>
    </location>
</feature>
<feature type="compositionally biased region" description="Basic and acidic residues" evidence="7">
    <location>
        <begin position="479"/>
        <end position="488"/>
    </location>
</feature>
<accession>A0A5A7NUM3</accession>
<comment type="subcellular location">
    <subcellularLocation>
        <location evidence="1">Cell membrane</location>
        <topology evidence="1">Multi-pass membrane protein</topology>
    </subcellularLocation>
</comment>
<feature type="transmembrane region" description="Helical" evidence="8">
    <location>
        <begin position="333"/>
        <end position="352"/>
    </location>
</feature>
<evidence type="ECO:0000313" key="11">
    <source>
        <dbReference type="Proteomes" id="UP000325307"/>
    </source>
</evidence>
<protein>
    <submittedName>
        <fullName evidence="10">MFS transporter</fullName>
    </submittedName>
</protein>
<dbReference type="GO" id="GO:0005886">
    <property type="term" value="C:plasma membrane"/>
    <property type="evidence" value="ECO:0007669"/>
    <property type="project" value="UniProtKB-SubCell"/>
</dbReference>
<feature type="transmembrane region" description="Helical" evidence="8">
    <location>
        <begin position="177"/>
        <end position="199"/>
    </location>
</feature>
<dbReference type="PROSITE" id="PS00216">
    <property type="entry name" value="SUGAR_TRANSPORT_1"/>
    <property type="match status" value="1"/>
</dbReference>
<dbReference type="InterPro" id="IPR005829">
    <property type="entry name" value="Sugar_transporter_CS"/>
</dbReference>
<evidence type="ECO:0000256" key="6">
    <source>
        <dbReference type="ARBA" id="ARBA00023136"/>
    </source>
</evidence>
<keyword evidence="5 8" id="KW-1133">Transmembrane helix</keyword>
<dbReference type="Pfam" id="PF07690">
    <property type="entry name" value="MFS_1"/>
    <property type="match status" value="1"/>
</dbReference>
<comment type="caution">
    <text evidence="10">The sequence shown here is derived from an EMBL/GenBank/DDBJ whole genome shotgun (WGS) entry which is preliminary data.</text>
</comment>
<keyword evidence="3" id="KW-1003">Cell membrane</keyword>
<organism evidence="10 11">
    <name type="scientific">Zafaria cholistanensis</name>
    <dbReference type="NCBI Taxonomy" id="1682741"/>
    <lineage>
        <taxon>Bacteria</taxon>
        <taxon>Bacillati</taxon>
        <taxon>Actinomycetota</taxon>
        <taxon>Actinomycetes</taxon>
        <taxon>Micrococcales</taxon>
        <taxon>Micrococcaceae</taxon>
        <taxon>Zafaria</taxon>
    </lineage>
</organism>
<name>A0A5A7NUM3_9MICC</name>
<evidence type="ECO:0000256" key="2">
    <source>
        <dbReference type="ARBA" id="ARBA00022448"/>
    </source>
</evidence>
<gene>
    <name evidence="10" type="ORF">NCCP1664_20720</name>
</gene>
<feature type="transmembrane region" description="Helical" evidence="8">
    <location>
        <begin position="136"/>
        <end position="156"/>
    </location>
</feature>
<dbReference type="InterPro" id="IPR036259">
    <property type="entry name" value="MFS_trans_sf"/>
</dbReference>
<evidence type="ECO:0000256" key="5">
    <source>
        <dbReference type="ARBA" id="ARBA00022989"/>
    </source>
</evidence>
<dbReference type="EMBL" id="BKDJ01000010">
    <property type="protein sequence ID" value="GER23577.1"/>
    <property type="molecule type" value="Genomic_DNA"/>
</dbReference>
<dbReference type="RefSeq" id="WP_149957161.1">
    <property type="nucleotide sequence ID" value="NZ_BKDJ01000010.1"/>
</dbReference>
<evidence type="ECO:0000313" key="10">
    <source>
        <dbReference type="EMBL" id="GER23577.1"/>
    </source>
</evidence>
<dbReference type="InterPro" id="IPR020846">
    <property type="entry name" value="MFS_dom"/>
</dbReference>
<feature type="compositionally biased region" description="Polar residues" evidence="7">
    <location>
        <begin position="1"/>
        <end position="12"/>
    </location>
</feature>
<dbReference type="PANTHER" id="PTHR43045:SF1">
    <property type="entry name" value="SHIKIMATE TRANSPORTER"/>
    <property type="match status" value="1"/>
</dbReference>
<dbReference type="Proteomes" id="UP000325307">
    <property type="component" value="Unassembled WGS sequence"/>
</dbReference>
<dbReference type="PROSITE" id="PS50850">
    <property type="entry name" value="MFS"/>
    <property type="match status" value="1"/>
</dbReference>
<evidence type="ECO:0000256" key="1">
    <source>
        <dbReference type="ARBA" id="ARBA00004651"/>
    </source>
</evidence>
<dbReference type="InterPro" id="IPR011701">
    <property type="entry name" value="MFS"/>
</dbReference>
<feature type="region of interest" description="Disordered" evidence="7">
    <location>
        <begin position="1"/>
        <end position="29"/>
    </location>
</feature>
<feature type="transmembrane region" description="Helical" evidence="8">
    <location>
        <begin position="358"/>
        <end position="377"/>
    </location>
</feature>
<sequence>MTPNSANPNSTHPNSANPPGPEPGPAAGYTASPQEMRRILFSSFLGTAVEYYDFILYATAAGIVFNQVFFAGMDPSLAIFVSFGTLAVGYIARPLGGFIFGHLGDKVGRKSILVGTVLMMGLASTAIGLLPTSEQIGVWAPILLVTLRLFQGIAVGGEWGGAMLLAFENSKKESRGFAAAFAYMGAPAGTILGTLMLSAMSTLPKEQFLDWGWRVPFVLSAVLMALGIFIRMRVSESRVFKELSAKSEAKKSRVPAAELFREHPKSLLIAVVSGLSGQMAQGLMGAWAISYAVQQAVMAPTEVLNLKAIGGVSTIVAIIVASKLSDRLGRRRILIWGNIGAMLLAFPVMGLLEMGSTAAFLLAIFLGLSLVQGFTAGPYGAFVGELFPTSVRYSGTSIGYQLASTLGAGFTPMIATALVIAGGGSLWLVAVLWMAFSGMSLAALLRAKDRSGEEIQDLDGRTPGTDGPADAAGTAAGGRRGERLASAP</sequence>
<feature type="transmembrane region" description="Helical" evidence="8">
    <location>
        <begin position="39"/>
        <end position="65"/>
    </location>
</feature>
<feature type="transmembrane region" description="Helical" evidence="8">
    <location>
        <begin position="426"/>
        <end position="445"/>
    </location>
</feature>
<evidence type="ECO:0000256" key="7">
    <source>
        <dbReference type="SAM" id="MobiDB-lite"/>
    </source>
</evidence>
<proteinExistence type="predicted"/>